<feature type="transmembrane region" description="Helical" evidence="7">
    <location>
        <begin position="133"/>
        <end position="152"/>
    </location>
</feature>
<dbReference type="PANTHER" id="PTHR30269:SF38">
    <property type="entry name" value="SULFITE EXPORTER TAUE_SAFE"/>
    <property type="match status" value="1"/>
</dbReference>
<feature type="transmembrane region" description="Helical" evidence="7">
    <location>
        <begin position="172"/>
        <end position="195"/>
    </location>
</feature>
<keyword evidence="6 7" id="KW-0472">Membrane</keyword>
<dbReference type="Pfam" id="PF01925">
    <property type="entry name" value="TauE"/>
    <property type="match status" value="1"/>
</dbReference>
<sequence length="252" mass="26731">MLFPELRPLVLLLAVGSLLVAGIVKGTLGFGVGLVSATLLLQLFPPKSTLMVLMFPIAVSEIGLLVTTGIPWQLMHDHWLFFLCLVPGAIIGTFGLLVVPVPILYLALSGYILVFLLSQQYESHTSQVAERREFGLISGVVTGVLGGGVGAAGPPAVPYLYLQTRDSPRAVFIGGMAAALVVPQLVRLPTLVVAGRFGFQKFILGGLAALIVLVGLILGARLRPHIPNDRFERLVQGLLLLMAGQLAIDAVL</sequence>
<keyword evidence="2" id="KW-0813">Transport</keyword>
<dbReference type="InterPro" id="IPR052017">
    <property type="entry name" value="TSUP"/>
</dbReference>
<dbReference type="InterPro" id="IPR002781">
    <property type="entry name" value="TM_pro_TauE-like"/>
</dbReference>
<organism evidence="8 9">
    <name type="scientific">Haloarcula nitratireducens</name>
    <dbReference type="NCBI Taxonomy" id="2487749"/>
    <lineage>
        <taxon>Archaea</taxon>
        <taxon>Methanobacteriati</taxon>
        <taxon>Methanobacteriota</taxon>
        <taxon>Stenosarchaea group</taxon>
        <taxon>Halobacteria</taxon>
        <taxon>Halobacteriales</taxon>
        <taxon>Haloarculaceae</taxon>
        <taxon>Haloarcula</taxon>
    </lineage>
</organism>
<evidence type="ECO:0000313" key="8">
    <source>
        <dbReference type="EMBL" id="MBX0297115.1"/>
    </source>
</evidence>
<feature type="transmembrane region" description="Helical" evidence="7">
    <location>
        <begin position="202"/>
        <end position="222"/>
    </location>
</feature>
<keyword evidence="9" id="KW-1185">Reference proteome</keyword>
<evidence type="ECO:0000256" key="2">
    <source>
        <dbReference type="ARBA" id="ARBA00022448"/>
    </source>
</evidence>
<dbReference type="AlphaFoldDB" id="A0AAW4PI57"/>
<proteinExistence type="inferred from homology"/>
<dbReference type="Proteomes" id="UP001430455">
    <property type="component" value="Unassembled WGS sequence"/>
</dbReference>
<keyword evidence="4 7" id="KW-0812">Transmembrane</keyword>
<protein>
    <recommendedName>
        <fullName evidence="7">Probable membrane transporter protein</fullName>
    </recommendedName>
</protein>
<gene>
    <name evidence="8" type="ORF">EGH23_19750</name>
</gene>
<evidence type="ECO:0000256" key="1">
    <source>
        <dbReference type="ARBA" id="ARBA00004651"/>
    </source>
</evidence>
<comment type="caution">
    <text evidence="8">The sequence shown here is derived from an EMBL/GenBank/DDBJ whole genome shotgun (WGS) entry which is preliminary data.</text>
</comment>
<reference evidence="8 9" key="1">
    <citation type="submission" date="2021-06" db="EMBL/GenBank/DDBJ databases">
        <title>Halomicroarcula sp. a new haloarchaeum isolated from saline soil.</title>
        <authorList>
            <person name="Duran-Viseras A."/>
            <person name="Sanchez-Porro C."/>
            <person name="Ventosa A."/>
        </authorList>
    </citation>
    <scope>NUCLEOTIDE SEQUENCE [LARGE SCALE GENOMIC DNA]</scope>
    <source>
        <strain evidence="8 9">F27</strain>
    </source>
</reference>
<keyword evidence="3 7" id="KW-1003">Cell membrane</keyword>
<evidence type="ECO:0000256" key="3">
    <source>
        <dbReference type="ARBA" id="ARBA00022475"/>
    </source>
</evidence>
<comment type="similarity">
    <text evidence="7">Belongs to the 4-toluene sulfonate uptake permease (TSUP) (TC 2.A.102) family.</text>
</comment>
<evidence type="ECO:0000256" key="4">
    <source>
        <dbReference type="ARBA" id="ARBA00022692"/>
    </source>
</evidence>
<accession>A0AAW4PI57</accession>
<comment type="subcellular location">
    <subcellularLocation>
        <location evidence="1 7">Cell membrane</location>
        <topology evidence="1 7">Multi-pass membrane protein</topology>
    </subcellularLocation>
</comment>
<evidence type="ECO:0000313" key="9">
    <source>
        <dbReference type="Proteomes" id="UP001430455"/>
    </source>
</evidence>
<evidence type="ECO:0000256" key="6">
    <source>
        <dbReference type="ARBA" id="ARBA00023136"/>
    </source>
</evidence>
<dbReference type="GO" id="GO:0005886">
    <property type="term" value="C:plasma membrane"/>
    <property type="evidence" value="ECO:0007669"/>
    <property type="project" value="UniProtKB-SubCell"/>
</dbReference>
<keyword evidence="5 7" id="KW-1133">Transmembrane helix</keyword>
<evidence type="ECO:0000256" key="5">
    <source>
        <dbReference type="ARBA" id="ARBA00022989"/>
    </source>
</evidence>
<feature type="transmembrane region" description="Helical" evidence="7">
    <location>
        <begin position="79"/>
        <end position="97"/>
    </location>
</feature>
<name>A0AAW4PI57_9EURY</name>
<evidence type="ECO:0000256" key="7">
    <source>
        <dbReference type="RuleBase" id="RU363041"/>
    </source>
</evidence>
<feature type="transmembrane region" description="Helical" evidence="7">
    <location>
        <begin position="50"/>
        <end position="72"/>
    </location>
</feature>
<dbReference type="EMBL" id="RKLT01000014">
    <property type="protein sequence ID" value="MBX0297115.1"/>
    <property type="molecule type" value="Genomic_DNA"/>
</dbReference>
<dbReference type="PANTHER" id="PTHR30269">
    <property type="entry name" value="TRANSMEMBRANE PROTEIN YFCA"/>
    <property type="match status" value="1"/>
</dbReference>